<keyword evidence="3" id="KW-1185">Reference proteome</keyword>
<sequence length="193" mass="20416">MSRLARPAARLATGSATLARRLGARATAWVARGRRHDLTGWRAALGCWARLAALTLGGYLLWRLVRAVPGVMWLLTGAWAVAAWRAGRPPADEAAADPPQQSGEAIRALLLDLMGAAPAIHLRTVLAHLQEHGQWEGRTVGDLRAHLEALGIPVHPKVKTPGSKTPTRGVRKADLAPTPAVDPVSSTTPSTAA</sequence>
<name>A0ABU4LWD6_9ACTN</name>
<evidence type="ECO:0000313" key="3">
    <source>
        <dbReference type="Proteomes" id="UP001272987"/>
    </source>
</evidence>
<dbReference type="EMBL" id="JARAWP010000010">
    <property type="protein sequence ID" value="MDX3019876.1"/>
    <property type="molecule type" value="Genomic_DNA"/>
</dbReference>
<feature type="compositionally biased region" description="Polar residues" evidence="1">
    <location>
        <begin position="184"/>
        <end position="193"/>
    </location>
</feature>
<evidence type="ECO:0000256" key="1">
    <source>
        <dbReference type="SAM" id="MobiDB-lite"/>
    </source>
</evidence>
<gene>
    <name evidence="2" type="ORF">PV666_18540</name>
</gene>
<organism evidence="2 3">
    <name type="scientific">Streptomyces acidiscabies</name>
    <dbReference type="NCBI Taxonomy" id="42234"/>
    <lineage>
        <taxon>Bacteria</taxon>
        <taxon>Bacillati</taxon>
        <taxon>Actinomycetota</taxon>
        <taxon>Actinomycetes</taxon>
        <taxon>Kitasatosporales</taxon>
        <taxon>Streptomycetaceae</taxon>
        <taxon>Streptomyces</taxon>
    </lineage>
</organism>
<protein>
    <submittedName>
        <fullName evidence="2">Uncharacterized protein</fullName>
    </submittedName>
</protein>
<proteinExistence type="predicted"/>
<feature type="region of interest" description="Disordered" evidence="1">
    <location>
        <begin position="155"/>
        <end position="193"/>
    </location>
</feature>
<comment type="caution">
    <text evidence="2">The sequence shown here is derived from an EMBL/GenBank/DDBJ whole genome shotgun (WGS) entry which is preliminary data.</text>
</comment>
<accession>A0ABU4LWD6</accession>
<evidence type="ECO:0000313" key="2">
    <source>
        <dbReference type="EMBL" id="MDX3019876.1"/>
    </source>
</evidence>
<dbReference type="Proteomes" id="UP001272987">
    <property type="component" value="Unassembled WGS sequence"/>
</dbReference>
<reference evidence="2 3" key="1">
    <citation type="journal article" date="2023" name="Microb. Genom.">
        <title>Mesoterricola silvestris gen. nov., sp. nov., Mesoterricola sediminis sp. nov., Geothrix oryzae sp. nov., Geothrix edaphica sp. nov., Geothrix rubra sp. nov., and Geothrix limicola sp. nov., six novel members of Acidobacteriota isolated from soils.</title>
        <authorList>
            <person name="Weisberg A.J."/>
            <person name="Pearce E."/>
            <person name="Kramer C.G."/>
            <person name="Chang J.H."/>
            <person name="Clarke C.R."/>
        </authorList>
    </citation>
    <scope>NUCLEOTIDE SEQUENCE [LARGE SCALE GENOMIC DNA]</scope>
    <source>
        <strain evidence="2 3">NB05-1H</strain>
    </source>
</reference>
<dbReference type="RefSeq" id="WP_319166465.1">
    <property type="nucleotide sequence ID" value="NZ_JARAWP010000010.1"/>
</dbReference>